<dbReference type="AlphaFoldDB" id="A0A4Y8WQF7"/>
<reference evidence="2 3" key="1">
    <citation type="submission" date="2019-03" db="EMBL/GenBank/DDBJ databases">
        <title>Porphyromonas levii Isolated from the Uterus of Dairy Cows.</title>
        <authorList>
            <person name="Francis A.M."/>
        </authorList>
    </citation>
    <scope>NUCLEOTIDE SEQUENCE [LARGE SCALE GENOMIC DNA]</scope>
    <source>
        <strain evidence="2 3">AF5678</strain>
    </source>
</reference>
<evidence type="ECO:0000313" key="3">
    <source>
        <dbReference type="Proteomes" id="UP000297225"/>
    </source>
</evidence>
<evidence type="ECO:0000259" key="1">
    <source>
        <dbReference type="Pfam" id="PF19576"/>
    </source>
</evidence>
<name>A0A4Y8WQF7_9PORP</name>
<comment type="caution">
    <text evidence="2">The sequence shown here is derived from an EMBL/GenBank/DDBJ whole genome shotgun (WGS) entry which is preliminary data.</text>
</comment>
<feature type="domain" description="Putative acyltransferase ACT14924-like acyltransferase" evidence="1">
    <location>
        <begin position="44"/>
        <end position="285"/>
    </location>
</feature>
<gene>
    <name evidence="2" type="ORF">E4P47_02725</name>
</gene>
<organism evidence="2 3">
    <name type="scientific">Porphyromonas levii</name>
    <dbReference type="NCBI Taxonomy" id="28114"/>
    <lineage>
        <taxon>Bacteria</taxon>
        <taxon>Pseudomonadati</taxon>
        <taxon>Bacteroidota</taxon>
        <taxon>Bacteroidia</taxon>
        <taxon>Bacteroidales</taxon>
        <taxon>Porphyromonadaceae</taxon>
        <taxon>Porphyromonas</taxon>
    </lineage>
</organism>
<dbReference type="RefSeq" id="WP_134849143.1">
    <property type="nucleotide sequence ID" value="NZ_CP197400.1"/>
</dbReference>
<proteinExistence type="predicted"/>
<dbReference type="Pfam" id="PF19576">
    <property type="entry name" value="Acyltransf_2"/>
    <property type="match status" value="1"/>
</dbReference>
<dbReference type="InterPro" id="IPR045746">
    <property type="entry name" value="ACT14924-like_Acyltransf_dom"/>
</dbReference>
<sequence>MSEKKQVNPDNFLVTVDDLGDILHPLFKKPFGRLLGEGLLSLLKVKDLNRIHDRYCHLHGTEVTKAILADARIDVTYTLHGEENLELMKDIGGFFTISNHPYGGLDGIILIDIIGNIRDDFKVLVNGFLNRITALKDYWIPVQPRVNKKNYVHDPSKNITGVRMVAHQIQEHHPVGMFPAGGVPHIDDVLGRPVEQLWQMNNVKIMKSAGVPMFPIMFEGNNSRGYYWFAKKYGYFPASILLPREITNKRGTNIDVYVGAPISVEEMSATNDLRSARELVMRRSLELLPSYKDIIDKIKFR</sequence>
<dbReference type="EMBL" id="SPNC01000025">
    <property type="protein sequence ID" value="TFH96251.1"/>
    <property type="molecule type" value="Genomic_DNA"/>
</dbReference>
<protein>
    <recommendedName>
        <fullName evidence="1">Putative acyltransferase ACT14924-like acyltransferase domain-containing protein</fullName>
    </recommendedName>
</protein>
<dbReference type="Proteomes" id="UP000297225">
    <property type="component" value="Unassembled WGS sequence"/>
</dbReference>
<accession>A0A4Y8WQF7</accession>
<evidence type="ECO:0000313" key="2">
    <source>
        <dbReference type="EMBL" id="TFH96251.1"/>
    </source>
</evidence>
<keyword evidence="3" id="KW-1185">Reference proteome</keyword>
<dbReference type="OrthoDB" id="1113830at2"/>
<dbReference type="STRING" id="1122973.GCA_000379925_00165"/>